<reference evidence="1" key="1">
    <citation type="submission" date="2016-04" db="EMBL/GenBank/DDBJ databases">
        <authorList>
            <person name="Evans L.H."/>
            <person name="Alamgir A."/>
            <person name="Owens N."/>
            <person name="Weber N.D."/>
            <person name="Virtaneva K."/>
            <person name="Barbian K."/>
            <person name="Babar A."/>
            <person name="Rosenke K."/>
        </authorList>
    </citation>
    <scope>NUCLEOTIDE SEQUENCE</scope>
    <source>
        <strain evidence="1">86-1</strain>
    </source>
</reference>
<evidence type="ECO:0000313" key="1">
    <source>
        <dbReference type="EMBL" id="SBW06303.1"/>
    </source>
</evidence>
<protein>
    <submittedName>
        <fullName evidence="1">Uncharacterized protein</fullName>
    </submittedName>
</protein>
<dbReference type="RefSeq" id="WP_296944000.1">
    <property type="nucleotide sequence ID" value="NZ_LT599032.1"/>
</dbReference>
<accession>A0A212K3M7</accession>
<proteinExistence type="predicted"/>
<organism evidence="1">
    <name type="scientific">uncultured Dysgonomonas sp</name>
    <dbReference type="NCBI Taxonomy" id="206096"/>
    <lineage>
        <taxon>Bacteria</taxon>
        <taxon>Pseudomonadati</taxon>
        <taxon>Bacteroidota</taxon>
        <taxon>Bacteroidia</taxon>
        <taxon>Bacteroidales</taxon>
        <taxon>Dysgonomonadaceae</taxon>
        <taxon>Dysgonomonas</taxon>
        <taxon>environmental samples</taxon>
    </lineage>
</organism>
<name>A0A212K3M7_9BACT</name>
<dbReference type="AlphaFoldDB" id="A0A212K3M7"/>
<sequence>MKNNLKLLYTLLGLVFLFAYCTPDKYEMGASISKDELKYSILQNPEDPNMIIMESLNPGFTPTWATPYGQSIRVKDTLYIAFPGTYTFQYGVLSGGGIVEADAINITITTTNLSYVDDPLWTALCGGVDNEKTWILDTGKYGLASGPMGYADPSATQEYENFTPNWEPGDVGQTAEDLAATMTFSLKGGPYLTTVKPNESGGNESGTYFLNASTHTLTTSNASIIRLASFIDNASNWTSNIKILRLNENQMRLAIMRTNSEGPWYYIFNYVSKTYADNYVPEDVPDPNFNFGDQSEILSVTSSKTWVVDTNTPFNWSDLNGNLMNDWNSIEDYPDWTGYNAAASANIAGCAITFTKDGKVTIRENDGTETEGTYTNKQSTNTITFKDAIPNFPVAGWVNISTTAANQWKIVKIEHDVMGSVSGIWFGNRDANEPQYMVYHFIVGNTGNEVDVNKAMKKALCGTGSKTFKIDTNWPVDWTNLKGENGCTVAGTQDGWYWDAATIASAQNASITFTQNTDGSVTFSKTQGGITTTSPCVLDAEKMTVTISDTGLPAFEGAGSWLPVTGPTYKWVRGTFTNVDTDGFWLGVMSKEDEYTAYHYILK</sequence>
<gene>
    <name evidence="1" type="ORF">KL86DYS1_31338</name>
</gene>
<dbReference type="EMBL" id="FLUM01000003">
    <property type="protein sequence ID" value="SBW06303.1"/>
    <property type="molecule type" value="Genomic_DNA"/>
</dbReference>